<evidence type="ECO:0000256" key="2">
    <source>
        <dbReference type="ARBA" id="ARBA00022723"/>
    </source>
</evidence>
<evidence type="ECO:0000256" key="1">
    <source>
        <dbReference type="ARBA" id="ARBA00001946"/>
    </source>
</evidence>
<keyword evidence="3" id="KW-0862">Zinc</keyword>
<dbReference type="PANTHER" id="PTHR42742:SF3">
    <property type="entry name" value="FRUCTOKINASE"/>
    <property type="match status" value="1"/>
</dbReference>
<gene>
    <name evidence="8" type="ORF">TrRE_jg4297</name>
</gene>
<evidence type="ECO:0000256" key="3">
    <source>
        <dbReference type="ARBA" id="ARBA00022833"/>
    </source>
</evidence>
<proteinExistence type="predicted"/>
<dbReference type="EC" id="2.7.1.4" evidence="5"/>
<comment type="catalytic activity">
    <reaction evidence="6">
        <text>D-fructose + ATP = D-fructose 6-phosphate + ADP + H(+)</text>
        <dbReference type="Rhea" id="RHEA:16125"/>
        <dbReference type="ChEBI" id="CHEBI:15378"/>
        <dbReference type="ChEBI" id="CHEBI:30616"/>
        <dbReference type="ChEBI" id="CHEBI:37721"/>
        <dbReference type="ChEBI" id="CHEBI:61527"/>
        <dbReference type="ChEBI" id="CHEBI:456216"/>
        <dbReference type="EC" id="2.7.1.4"/>
    </reaction>
</comment>
<sequence length="184" mass="19106">MHPYVALGVATFGPIDLTPTSPTYGYIQQTPKSGWSHTDVLTPLRSVNPSAPLKFDTDVNAPAMSEYALSVSSGSPCTSVAYVTVGTGVGVGIVVNGKPVHGLMHPEAGHVPVVPLPGDEFPGYSWGERCPFGGQHTVESIASGVGVLERLGYDAGKSEDRGVLKELGDGDPLREDRLVGGGHA</sequence>
<dbReference type="InterPro" id="IPR043129">
    <property type="entry name" value="ATPase_NBD"/>
</dbReference>
<dbReference type="GO" id="GO:0046872">
    <property type="term" value="F:metal ion binding"/>
    <property type="evidence" value="ECO:0007669"/>
    <property type="project" value="UniProtKB-KW"/>
</dbReference>
<evidence type="ECO:0000313" key="8">
    <source>
        <dbReference type="EMBL" id="GMH46348.1"/>
    </source>
</evidence>
<dbReference type="EMBL" id="BRXZ01000501">
    <property type="protein sequence ID" value="GMH46348.1"/>
    <property type="molecule type" value="Genomic_DNA"/>
</dbReference>
<dbReference type="InterPro" id="IPR051804">
    <property type="entry name" value="Carb_Metab_Reg_Kinase/Isom"/>
</dbReference>
<keyword evidence="4" id="KW-0460">Magnesium</keyword>
<organism evidence="8 9">
    <name type="scientific">Triparma retinervis</name>
    <dbReference type="NCBI Taxonomy" id="2557542"/>
    <lineage>
        <taxon>Eukaryota</taxon>
        <taxon>Sar</taxon>
        <taxon>Stramenopiles</taxon>
        <taxon>Ochrophyta</taxon>
        <taxon>Bolidophyceae</taxon>
        <taxon>Parmales</taxon>
        <taxon>Triparmaceae</taxon>
        <taxon>Triparma</taxon>
    </lineage>
</organism>
<dbReference type="GO" id="GO:0008865">
    <property type="term" value="F:fructokinase activity"/>
    <property type="evidence" value="ECO:0007669"/>
    <property type="project" value="UniProtKB-EC"/>
</dbReference>
<dbReference type="InterPro" id="IPR000600">
    <property type="entry name" value="ROK"/>
</dbReference>
<evidence type="ECO:0000256" key="7">
    <source>
        <dbReference type="SAM" id="MobiDB-lite"/>
    </source>
</evidence>
<evidence type="ECO:0000313" key="9">
    <source>
        <dbReference type="Proteomes" id="UP001165082"/>
    </source>
</evidence>
<dbReference type="Pfam" id="PF00480">
    <property type="entry name" value="ROK"/>
    <property type="match status" value="1"/>
</dbReference>
<dbReference type="SUPFAM" id="SSF53067">
    <property type="entry name" value="Actin-like ATPase domain"/>
    <property type="match status" value="2"/>
</dbReference>
<keyword evidence="9" id="KW-1185">Reference proteome</keyword>
<accession>A0A9W7DPU4</accession>
<dbReference type="PANTHER" id="PTHR42742">
    <property type="entry name" value="TRANSCRIPTIONAL REPRESSOR MPRA"/>
    <property type="match status" value="1"/>
</dbReference>
<comment type="caution">
    <text evidence="8">The sequence shown here is derived from an EMBL/GenBank/DDBJ whole genome shotgun (WGS) entry which is preliminary data.</text>
</comment>
<dbReference type="PROSITE" id="PS01125">
    <property type="entry name" value="ROK"/>
    <property type="match status" value="1"/>
</dbReference>
<name>A0A9W7DPU4_9STRA</name>
<evidence type="ECO:0000256" key="5">
    <source>
        <dbReference type="ARBA" id="ARBA00038887"/>
    </source>
</evidence>
<dbReference type="OrthoDB" id="10260668at2759"/>
<evidence type="ECO:0000256" key="4">
    <source>
        <dbReference type="ARBA" id="ARBA00022842"/>
    </source>
</evidence>
<protein>
    <recommendedName>
        <fullName evidence="5">fructokinase</fullName>
        <ecNumber evidence="5">2.7.1.4</ecNumber>
    </recommendedName>
</protein>
<feature type="region of interest" description="Disordered" evidence="7">
    <location>
        <begin position="163"/>
        <end position="184"/>
    </location>
</feature>
<dbReference type="AlphaFoldDB" id="A0A9W7DPU4"/>
<feature type="compositionally biased region" description="Basic and acidic residues" evidence="7">
    <location>
        <begin position="163"/>
        <end position="178"/>
    </location>
</feature>
<evidence type="ECO:0000256" key="6">
    <source>
        <dbReference type="ARBA" id="ARBA00048451"/>
    </source>
</evidence>
<reference evidence="8" key="1">
    <citation type="submission" date="2022-07" db="EMBL/GenBank/DDBJ databases">
        <title>Genome analysis of Parmales, a sister group of diatoms, reveals the evolutionary specialization of diatoms from phago-mixotrophs to photoautotrophs.</title>
        <authorList>
            <person name="Ban H."/>
            <person name="Sato S."/>
            <person name="Yoshikawa S."/>
            <person name="Kazumasa Y."/>
            <person name="Nakamura Y."/>
            <person name="Ichinomiya M."/>
            <person name="Saitoh K."/>
            <person name="Sato N."/>
            <person name="Blanc-Mathieu R."/>
            <person name="Endo H."/>
            <person name="Kuwata A."/>
            <person name="Ogata H."/>
        </authorList>
    </citation>
    <scope>NUCLEOTIDE SEQUENCE</scope>
</reference>
<dbReference type="Gene3D" id="3.30.420.40">
    <property type="match status" value="2"/>
</dbReference>
<keyword evidence="2" id="KW-0479">Metal-binding</keyword>
<dbReference type="InterPro" id="IPR049874">
    <property type="entry name" value="ROK_cs"/>
</dbReference>
<dbReference type="Proteomes" id="UP001165082">
    <property type="component" value="Unassembled WGS sequence"/>
</dbReference>
<comment type="cofactor">
    <cofactor evidence="1">
        <name>Mg(2+)</name>
        <dbReference type="ChEBI" id="CHEBI:18420"/>
    </cofactor>
</comment>